<proteinExistence type="inferred from homology"/>
<sequence>MLIQANKAQSTSSIAKRIQAEQTQLWLKHGKKPEDIFTMLQLEKAGDTLFENPLFSAWINDEALARMIMAGYEAPSTANIAKRLESELQRDWLLAKQYPYDVVIMMNLDRTLDNVFENPLFRIWYNYGHYVTTMNLGSKWNPAAALTRIYGGSTNLADVLLAAEKVPSHPLAAQADVSRKGLFSVARKGIGSGRCKSLPLQGIH</sequence>
<evidence type="ECO:0000256" key="6">
    <source>
        <dbReference type="ARBA" id="ARBA00023026"/>
    </source>
</evidence>
<evidence type="ECO:0000313" key="8">
    <source>
        <dbReference type="EMBL" id="ETL80637.1"/>
    </source>
</evidence>
<gene>
    <name evidence="8" type="ORF">L917_18884</name>
</gene>
<keyword evidence="4" id="KW-0964">Secreted</keyword>
<protein>
    <recommendedName>
        <fullName evidence="7">RxLR effector PexRD54 WY domain-containing protein</fullName>
    </recommendedName>
</protein>
<evidence type="ECO:0000256" key="5">
    <source>
        <dbReference type="ARBA" id="ARBA00022729"/>
    </source>
</evidence>
<name>W2K6B2_PHYNI</name>
<feature type="domain" description="RxLR effector PexRD54 WY" evidence="7">
    <location>
        <begin position="21"/>
        <end position="60"/>
    </location>
</feature>
<reference evidence="8" key="1">
    <citation type="submission" date="2013-11" db="EMBL/GenBank/DDBJ databases">
        <title>The Genome Sequence of Phytophthora parasitica CHvinca01.</title>
        <authorList>
            <consortium name="The Broad Institute Genomics Platform"/>
            <person name="Russ C."/>
            <person name="Tyler B."/>
            <person name="Panabieres F."/>
            <person name="Shan W."/>
            <person name="Tripathy S."/>
            <person name="Grunwald N."/>
            <person name="Machado M."/>
            <person name="Johnson C.S."/>
            <person name="Arredondo F."/>
            <person name="Hong C."/>
            <person name="Coffey M."/>
            <person name="Young S.K."/>
            <person name="Zeng Q."/>
            <person name="Gargeya S."/>
            <person name="Fitzgerald M."/>
            <person name="Abouelleil A."/>
            <person name="Alvarado L."/>
            <person name="Chapman S.B."/>
            <person name="Gainer-Dewar J."/>
            <person name="Goldberg J."/>
            <person name="Griggs A."/>
            <person name="Gujja S."/>
            <person name="Hansen M."/>
            <person name="Howarth C."/>
            <person name="Imamovic A."/>
            <person name="Ireland A."/>
            <person name="Larimer J."/>
            <person name="McCowan C."/>
            <person name="Murphy C."/>
            <person name="Pearson M."/>
            <person name="Poon T.W."/>
            <person name="Priest M."/>
            <person name="Roberts A."/>
            <person name="Saif S."/>
            <person name="Shea T."/>
            <person name="Sykes S."/>
            <person name="Wortman J."/>
            <person name="Nusbaum C."/>
            <person name="Birren B."/>
        </authorList>
    </citation>
    <scope>NUCLEOTIDE SEQUENCE [LARGE SCALE GENOMIC DNA]</scope>
    <source>
        <strain evidence="8">CHvinca01</strain>
    </source>
</reference>
<evidence type="ECO:0000256" key="2">
    <source>
        <dbReference type="ARBA" id="ARBA00004613"/>
    </source>
</evidence>
<dbReference type="Pfam" id="PF22748">
    <property type="entry name" value="PexRD54_WY"/>
    <property type="match status" value="1"/>
</dbReference>
<evidence type="ECO:0000256" key="1">
    <source>
        <dbReference type="ARBA" id="ARBA00004340"/>
    </source>
</evidence>
<keyword evidence="6" id="KW-0843">Virulence</keyword>
<dbReference type="InterPro" id="IPR054463">
    <property type="entry name" value="PexRD54_WY"/>
</dbReference>
<accession>W2K6B2</accession>
<dbReference type="AlphaFoldDB" id="W2K6B2"/>
<evidence type="ECO:0000256" key="4">
    <source>
        <dbReference type="ARBA" id="ARBA00022525"/>
    </source>
</evidence>
<organism evidence="8">
    <name type="scientific">Phytophthora nicotianae</name>
    <name type="common">Potato buckeye rot agent</name>
    <name type="synonym">Phytophthora parasitica</name>
    <dbReference type="NCBI Taxonomy" id="4792"/>
    <lineage>
        <taxon>Eukaryota</taxon>
        <taxon>Sar</taxon>
        <taxon>Stramenopiles</taxon>
        <taxon>Oomycota</taxon>
        <taxon>Peronosporomycetes</taxon>
        <taxon>Peronosporales</taxon>
        <taxon>Peronosporaceae</taxon>
        <taxon>Phytophthora</taxon>
    </lineage>
</organism>
<comment type="subcellular location">
    <subcellularLocation>
        <location evidence="1">Host cell</location>
    </subcellularLocation>
    <subcellularLocation>
        <location evidence="2">Secreted</location>
    </subcellularLocation>
</comment>
<comment type="similarity">
    <text evidence="3">Belongs to the RxLR effector family.</text>
</comment>
<dbReference type="Proteomes" id="UP000054423">
    <property type="component" value="Unassembled WGS sequence"/>
</dbReference>
<evidence type="ECO:0000259" key="7">
    <source>
        <dbReference type="Pfam" id="PF22748"/>
    </source>
</evidence>
<dbReference type="EMBL" id="KI682690">
    <property type="protein sequence ID" value="ETL80637.1"/>
    <property type="molecule type" value="Genomic_DNA"/>
</dbReference>
<dbReference type="VEuPathDB" id="FungiDB:PPTG_17291"/>
<keyword evidence="5" id="KW-0732">Signal</keyword>
<evidence type="ECO:0000256" key="3">
    <source>
        <dbReference type="ARBA" id="ARBA00010400"/>
    </source>
</evidence>
<dbReference type="GO" id="GO:0005576">
    <property type="term" value="C:extracellular region"/>
    <property type="evidence" value="ECO:0007669"/>
    <property type="project" value="UniProtKB-SubCell"/>
</dbReference>
<dbReference type="GO" id="GO:0043657">
    <property type="term" value="C:host cell"/>
    <property type="evidence" value="ECO:0007669"/>
    <property type="project" value="UniProtKB-SubCell"/>
</dbReference>
<dbReference type="OrthoDB" id="112923at2759"/>